<feature type="transmembrane region" description="Helical" evidence="1">
    <location>
        <begin position="126"/>
        <end position="144"/>
    </location>
</feature>
<name>D2VJ15_NAEGR</name>
<organism evidence="3">
    <name type="scientific">Naegleria gruberi</name>
    <name type="common">Amoeba</name>
    <dbReference type="NCBI Taxonomy" id="5762"/>
    <lineage>
        <taxon>Eukaryota</taxon>
        <taxon>Discoba</taxon>
        <taxon>Heterolobosea</taxon>
        <taxon>Tetramitia</taxon>
        <taxon>Eutetramitia</taxon>
        <taxon>Vahlkampfiidae</taxon>
        <taxon>Naegleria</taxon>
    </lineage>
</organism>
<keyword evidence="1" id="KW-0472">Membrane</keyword>
<feature type="transmembrane region" description="Helical" evidence="1">
    <location>
        <begin position="79"/>
        <end position="99"/>
    </location>
</feature>
<evidence type="ECO:0000256" key="1">
    <source>
        <dbReference type="SAM" id="Phobius"/>
    </source>
</evidence>
<dbReference type="VEuPathDB" id="AmoebaDB:NAEGRDRAFT_68872"/>
<feature type="transmembrane region" description="Helical" evidence="1">
    <location>
        <begin position="45"/>
        <end position="67"/>
    </location>
</feature>
<gene>
    <name evidence="2" type="ORF">NAEGRDRAFT_68872</name>
</gene>
<dbReference type="InParanoid" id="D2VJ15"/>
<proteinExistence type="predicted"/>
<dbReference type="EMBL" id="GG738875">
    <property type="protein sequence ID" value="EFC43122.1"/>
    <property type="molecule type" value="Genomic_DNA"/>
</dbReference>
<keyword evidence="3" id="KW-1185">Reference proteome</keyword>
<dbReference type="RefSeq" id="XP_002675866.1">
    <property type="nucleotide sequence ID" value="XM_002675820.1"/>
</dbReference>
<accession>D2VJ15</accession>
<keyword evidence="1" id="KW-1133">Transmembrane helix</keyword>
<feature type="transmembrane region" description="Helical" evidence="1">
    <location>
        <begin position="164"/>
        <end position="185"/>
    </location>
</feature>
<sequence>MAQYHQPTLKSFNKKISFENIDNIKLHIASSPFTVSPGDEEKHNLVPIFQSVISSFLFSICCLFAHLSPGNFFDETETLMNALCSVFVLSFGFCMYVMINASCLQMVRDGFVSLPLVSIHPKANQLLIWLSRIFKVFLGLIVLFNEIKKVFNIEGIVLEMELLSYIILLSHMFCALLLLNIYFCFSIQSRERNYSSESCV</sequence>
<dbReference type="GeneID" id="8853257"/>
<evidence type="ECO:0000313" key="2">
    <source>
        <dbReference type="EMBL" id="EFC43122.1"/>
    </source>
</evidence>
<reference evidence="2 3" key="1">
    <citation type="journal article" date="2010" name="Cell">
        <title>The genome of Naegleria gruberi illuminates early eukaryotic versatility.</title>
        <authorList>
            <person name="Fritz-Laylin L.K."/>
            <person name="Prochnik S.E."/>
            <person name="Ginger M.L."/>
            <person name="Dacks J.B."/>
            <person name="Carpenter M.L."/>
            <person name="Field M.C."/>
            <person name="Kuo A."/>
            <person name="Paredez A."/>
            <person name="Chapman J."/>
            <person name="Pham J."/>
            <person name="Shu S."/>
            <person name="Neupane R."/>
            <person name="Cipriano M."/>
            <person name="Mancuso J."/>
            <person name="Tu H."/>
            <person name="Salamov A."/>
            <person name="Lindquist E."/>
            <person name="Shapiro H."/>
            <person name="Lucas S."/>
            <person name="Grigoriev I.V."/>
            <person name="Cande W.Z."/>
            <person name="Fulton C."/>
            <person name="Rokhsar D.S."/>
            <person name="Dawson S.C."/>
        </authorList>
    </citation>
    <scope>NUCLEOTIDE SEQUENCE [LARGE SCALE GENOMIC DNA]</scope>
    <source>
        <strain evidence="2 3">NEG-M</strain>
    </source>
</reference>
<dbReference type="Proteomes" id="UP000006671">
    <property type="component" value="Unassembled WGS sequence"/>
</dbReference>
<keyword evidence="1" id="KW-0812">Transmembrane</keyword>
<protein>
    <submittedName>
        <fullName evidence="2">Predicted protein</fullName>
    </submittedName>
</protein>
<dbReference type="KEGG" id="ngr:NAEGRDRAFT_68872"/>
<dbReference type="AlphaFoldDB" id="D2VJ15"/>
<evidence type="ECO:0000313" key="3">
    <source>
        <dbReference type="Proteomes" id="UP000006671"/>
    </source>
</evidence>